<accession>A0AAV7SJJ7</accession>
<keyword evidence="2" id="KW-1185">Reference proteome</keyword>
<evidence type="ECO:0000313" key="1">
    <source>
        <dbReference type="EMBL" id="KAJ1164201.1"/>
    </source>
</evidence>
<comment type="caution">
    <text evidence="1">The sequence shown here is derived from an EMBL/GenBank/DDBJ whole genome shotgun (WGS) entry which is preliminary data.</text>
</comment>
<protein>
    <submittedName>
        <fullName evidence="1">Uncharacterized protein</fullName>
    </submittedName>
</protein>
<proteinExistence type="predicted"/>
<evidence type="ECO:0000313" key="2">
    <source>
        <dbReference type="Proteomes" id="UP001066276"/>
    </source>
</evidence>
<sequence>MARRSRRVANNQASQPLGLNYHDTDRLCFRLLRVQCRCRVSREAGDSDEANGRPHLSLLLSHSGQDYCGSVRLSFWPAMLQASSSRQVPSSLRLPPVLAALS</sequence>
<dbReference type="Proteomes" id="UP001066276">
    <property type="component" value="Chromosome 4_2"/>
</dbReference>
<organism evidence="1 2">
    <name type="scientific">Pleurodeles waltl</name>
    <name type="common">Iberian ribbed newt</name>
    <dbReference type="NCBI Taxonomy" id="8319"/>
    <lineage>
        <taxon>Eukaryota</taxon>
        <taxon>Metazoa</taxon>
        <taxon>Chordata</taxon>
        <taxon>Craniata</taxon>
        <taxon>Vertebrata</taxon>
        <taxon>Euteleostomi</taxon>
        <taxon>Amphibia</taxon>
        <taxon>Batrachia</taxon>
        <taxon>Caudata</taxon>
        <taxon>Salamandroidea</taxon>
        <taxon>Salamandridae</taxon>
        <taxon>Pleurodelinae</taxon>
        <taxon>Pleurodeles</taxon>
    </lineage>
</organism>
<reference evidence="1" key="1">
    <citation type="journal article" date="2022" name="bioRxiv">
        <title>Sequencing and chromosome-scale assembly of the giantPleurodeles waltlgenome.</title>
        <authorList>
            <person name="Brown T."/>
            <person name="Elewa A."/>
            <person name="Iarovenko S."/>
            <person name="Subramanian E."/>
            <person name="Araus A.J."/>
            <person name="Petzold A."/>
            <person name="Susuki M."/>
            <person name="Suzuki K.-i.T."/>
            <person name="Hayashi T."/>
            <person name="Toyoda A."/>
            <person name="Oliveira C."/>
            <person name="Osipova E."/>
            <person name="Leigh N.D."/>
            <person name="Simon A."/>
            <person name="Yun M.H."/>
        </authorList>
    </citation>
    <scope>NUCLEOTIDE SEQUENCE</scope>
    <source>
        <strain evidence="1">20211129_DDA</strain>
        <tissue evidence="1">Liver</tissue>
    </source>
</reference>
<name>A0AAV7SJJ7_PLEWA</name>
<gene>
    <name evidence="1" type="ORF">NDU88_004646</name>
</gene>
<dbReference type="AlphaFoldDB" id="A0AAV7SJJ7"/>
<dbReference type="EMBL" id="JANPWB010000008">
    <property type="protein sequence ID" value="KAJ1164201.1"/>
    <property type="molecule type" value="Genomic_DNA"/>
</dbReference>